<feature type="compositionally biased region" description="Low complexity" evidence="1">
    <location>
        <begin position="54"/>
        <end position="69"/>
    </location>
</feature>
<dbReference type="EMBL" id="JBBPHU010000004">
    <property type="protein sequence ID" value="KAK7518969.1"/>
    <property type="molecule type" value="Genomic_DNA"/>
</dbReference>
<proteinExistence type="predicted"/>
<evidence type="ECO:0000313" key="3">
    <source>
        <dbReference type="Proteomes" id="UP001363622"/>
    </source>
</evidence>
<evidence type="ECO:0000313" key="2">
    <source>
        <dbReference type="EMBL" id="KAK7518969.1"/>
    </source>
</evidence>
<protein>
    <submittedName>
        <fullName evidence="2">Uncharacterized protein</fullName>
    </submittedName>
</protein>
<reference evidence="2 3" key="1">
    <citation type="submission" date="2024-04" db="EMBL/GenBank/DDBJ databases">
        <title>Phyllosticta paracitricarpa is synonymous to the EU quarantine fungus P. citricarpa based on phylogenomic analyses.</title>
        <authorList>
            <consortium name="Lawrence Berkeley National Laboratory"/>
            <person name="Van Ingen-Buijs V.A."/>
            <person name="Van Westerhoven A.C."/>
            <person name="Haridas S."/>
            <person name="Skiadas P."/>
            <person name="Martin F."/>
            <person name="Groenewald J.Z."/>
            <person name="Crous P.W."/>
            <person name="Seidl M.F."/>
        </authorList>
    </citation>
    <scope>NUCLEOTIDE SEQUENCE [LARGE SCALE GENOMIC DNA]</scope>
    <source>
        <strain evidence="2 3">CBS 123371</strain>
    </source>
</reference>
<comment type="caution">
    <text evidence="2">The sequence shown here is derived from an EMBL/GenBank/DDBJ whole genome shotgun (WGS) entry which is preliminary data.</text>
</comment>
<gene>
    <name evidence="2" type="ORF">IWZ03DRAFT_375119</name>
</gene>
<feature type="region of interest" description="Disordered" evidence="1">
    <location>
        <begin position="54"/>
        <end position="84"/>
    </location>
</feature>
<name>A0ABR1KPX6_9PEZI</name>
<organism evidence="2 3">
    <name type="scientific">Phyllosticta citriasiana</name>
    <dbReference type="NCBI Taxonomy" id="595635"/>
    <lineage>
        <taxon>Eukaryota</taxon>
        <taxon>Fungi</taxon>
        <taxon>Dikarya</taxon>
        <taxon>Ascomycota</taxon>
        <taxon>Pezizomycotina</taxon>
        <taxon>Dothideomycetes</taxon>
        <taxon>Dothideomycetes incertae sedis</taxon>
        <taxon>Botryosphaeriales</taxon>
        <taxon>Phyllostictaceae</taxon>
        <taxon>Phyllosticta</taxon>
    </lineage>
</organism>
<keyword evidence="3" id="KW-1185">Reference proteome</keyword>
<accession>A0ABR1KPX6</accession>
<dbReference type="Proteomes" id="UP001363622">
    <property type="component" value="Unassembled WGS sequence"/>
</dbReference>
<evidence type="ECO:0000256" key="1">
    <source>
        <dbReference type="SAM" id="MobiDB-lite"/>
    </source>
</evidence>
<sequence>MPRSTPLHSTPLHSTPPLHCLPSQRAMLRMYSSKPPRLGVRWYPSPHLLHALPLPSSHASHSPTHPLSSVGCDEPPHAGGQAGRRAGRLLARIPATLRRWYRCRCRAGWLAVCSVLRRVLRRDGSPPRRSSLNSLIISESRRVGATTTANYHLRASKTNERTNEQQATNAKRALYDDADSSILILTCPSFTHLSFSPCVCRGNK</sequence>